<dbReference type="OrthoDB" id="427480at2759"/>
<dbReference type="CDD" id="cd13969">
    <property type="entry name" value="ADCK1-like"/>
    <property type="match status" value="1"/>
</dbReference>
<dbReference type="Pfam" id="PF03109">
    <property type="entry name" value="ABC1"/>
    <property type="match status" value="1"/>
</dbReference>
<keyword evidence="3" id="KW-0418">Kinase</keyword>
<gene>
    <name evidence="3" type="ORF">FGIG_04574</name>
</gene>
<comment type="caution">
    <text evidence="3">The sequence shown here is derived from an EMBL/GenBank/DDBJ whole genome shotgun (WGS) entry which is preliminary data.</text>
</comment>
<dbReference type="SUPFAM" id="SSF56112">
    <property type="entry name" value="Protein kinase-like (PK-like)"/>
    <property type="match status" value="1"/>
</dbReference>
<feature type="domain" description="ABC1 atypical kinase-like" evidence="2">
    <location>
        <begin position="228"/>
        <end position="425"/>
    </location>
</feature>
<dbReference type="Proteomes" id="UP000316759">
    <property type="component" value="Unassembled WGS sequence"/>
</dbReference>
<dbReference type="EMBL" id="SUNJ01009369">
    <property type="protein sequence ID" value="TPP60496.1"/>
    <property type="molecule type" value="Genomic_DNA"/>
</dbReference>
<keyword evidence="3" id="KW-0808">Transferase</keyword>
<accession>A0A504YJD9</accession>
<dbReference type="InterPro" id="IPR045307">
    <property type="entry name" value="ADCK1_dom"/>
</dbReference>
<organism evidence="3 4">
    <name type="scientific">Fasciola gigantica</name>
    <name type="common">Giant liver fluke</name>
    <dbReference type="NCBI Taxonomy" id="46835"/>
    <lineage>
        <taxon>Eukaryota</taxon>
        <taxon>Metazoa</taxon>
        <taxon>Spiralia</taxon>
        <taxon>Lophotrochozoa</taxon>
        <taxon>Platyhelminthes</taxon>
        <taxon>Trematoda</taxon>
        <taxon>Digenea</taxon>
        <taxon>Plagiorchiida</taxon>
        <taxon>Echinostomata</taxon>
        <taxon>Echinostomatoidea</taxon>
        <taxon>Fasciolidae</taxon>
        <taxon>Fasciola</taxon>
    </lineage>
</organism>
<dbReference type="InterPro" id="IPR051130">
    <property type="entry name" value="Mito_struct-func_regulator"/>
</dbReference>
<evidence type="ECO:0000259" key="2">
    <source>
        <dbReference type="Pfam" id="PF03109"/>
    </source>
</evidence>
<dbReference type="AlphaFoldDB" id="A0A504YJD9"/>
<proteinExistence type="inferred from homology"/>
<comment type="similarity">
    <text evidence="1">Belongs to the protein kinase superfamily. ADCK protein kinase family.</text>
</comment>
<dbReference type="PANTHER" id="PTHR43173:SF28">
    <property type="entry name" value="AARF DOMAIN CONTAINING KINASE 5"/>
    <property type="match status" value="1"/>
</dbReference>
<keyword evidence="4" id="KW-1185">Reference proteome</keyword>
<sequence length="690" mass="78805">MQFCLATGWRKNTSVLSRGAHYWPYSILSRRPTSVKIVFVVALTTFGSGLLLTSLNDYQRRRLNSHVGGIKRFLRAVYTGVRISLDYKWVMSINTEGTDIYNAELLKCHERAANHILNGCLANGGLYIKMGQGLSSMNHVLPRQYTETLEQLHDRALMRTADEADTTEMRSANCLSTETTLRPKIFRIFELEFDVDLKGDSVFPLEDKVAAMIATLVRIQYQLQLPWVNRIFMEDFGKHPTELFSTFKEEPIAAASLAQVHRAVTKSGEEVAVKVQYEDLRERFHGDIKTLQFLLHFVGLIHPNFSFAWILQDMQETLAKELDFENEARNASRCRTDLAPLGSLRADGAVHVPWVYLSLTSKRVLTAEYIDGIKINQVSKLCDAGFSLAELDRLLIQCFSCQVFQTGFVHADPHPGNLFVRKRPTVLRRNSSLSSGPVQTVFHGLTTGVRFLFSIPIYMWRSLIFPFRPRQGTPLQLVLLDHGLYDSLPDEKRVALCHMYQAILDSDESKMQQASAQLGVKDWATFGEVILQKPWRRTTLRLPAQLTDADRAYLRATAAEQFDRVMAVLQQMPRPMLLFIRNLNLVRSICRLHGDPIDRYVLMVDNAVVGSRLFYDSQGVQHRLSVMDSICIYISLQRYHLLLRIEALYNWLRLTLYRILRLLGRAPDMQEVQKLFAAPQGSPQSLSTNL</sequence>
<reference evidence="3 4" key="1">
    <citation type="submission" date="2019-04" db="EMBL/GenBank/DDBJ databases">
        <title>Annotation for the trematode Fasciola gigantica.</title>
        <authorList>
            <person name="Choi Y.-J."/>
        </authorList>
    </citation>
    <scope>NUCLEOTIDE SEQUENCE [LARGE SCALE GENOMIC DNA]</scope>
    <source>
        <strain evidence="3">Uganda_cow_1</strain>
    </source>
</reference>
<dbReference type="STRING" id="46835.A0A504YJD9"/>
<name>A0A504YJD9_FASGI</name>
<dbReference type="GO" id="GO:0016301">
    <property type="term" value="F:kinase activity"/>
    <property type="evidence" value="ECO:0007669"/>
    <property type="project" value="UniProtKB-KW"/>
</dbReference>
<dbReference type="PANTHER" id="PTHR43173">
    <property type="entry name" value="ABC1 FAMILY PROTEIN"/>
    <property type="match status" value="1"/>
</dbReference>
<dbReference type="InterPro" id="IPR004147">
    <property type="entry name" value="ABC1_dom"/>
</dbReference>
<protein>
    <submittedName>
        <fullName evidence="3">Putative aarF domain-containing protein kinase 5</fullName>
    </submittedName>
</protein>
<dbReference type="InterPro" id="IPR011009">
    <property type="entry name" value="Kinase-like_dom_sf"/>
</dbReference>
<evidence type="ECO:0000256" key="1">
    <source>
        <dbReference type="ARBA" id="ARBA00009670"/>
    </source>
</evidence>
<evidence type="ECO:0000313" key="3">
    <source>
        <dbReference type="EMBL" id="TPP60496.1"/>
    </source>
</evidence>
<evidence type="ECO:0000313" key="4">
    <source>
        <dbReference type="Proteomes" id="UP000316759"/>
    </source>
</evidence>